<organism evidence="1 2">
    <name type="scientific">Kribbella steppae</name>
    <dbReference type="NCBI Taxonomy" id="2512223"/>
    <lineage>
        <taxon>Bacteria</taxon>
        <taxon>Bacillati</taxon>
        <taxon>Actinomycetota</taxon>
        <taxon>Actinomycetes</taxon>
        <taxon>Propionibacteriales</taxon>
        <taxon>Kribbellaceae</taxon>
        <taxon>Kribbella</taxon>
    </lineage>
</organism>
<accession>A0A4R2H033</accession>
<comment type="caution">
    <text evidence="1">The sequence shown here is derived from an EMBL/GenBank/DDBJ whole genome shotgun (WGS) entry which is preliminary data.</text>
</comment>
<name>A0A4R2H033_9ACTN</name>
<feature type="non-terminal residue" evidence="1">
    <location>
        <position position="1"/>
    </location>
</feature>
<keyword evidence="2" id="KW-1185">Reference proteome</keyword>
<gene>
    <name evidence="1" type="ORF">EV652_121126</name>
</gene>
<sequence>AISYAVSDESRVAILDALGDTSYVVFLQDQRSEWRLFAGPKR</sequence>
<reference evidence="1 2" key="1">
    <citation type="journal article" date="2015" name="Stand. Genomic Sci.">
        <title>Genomic Encyclopedia of Bacterial and Archaeal Type Strains, Phase III: the genomes of soil and plant-associated and newly described type strains.</title>
        <authorList>
            <person name="Whitman W.B."/>
            <person name="Woyke T."/>
            <person name="Klenk H.P."/>
            <person name="Zhou Y."/>
            <person name="Lilburn T.G."/>
            <person name="Beck B.J."/>
            <person name="De Vos P."/>
            <person name="Vandamme P."/>
            <person name="Eisen J.A."/>
            <person name="Garrity G."/>
            <person name="Hugenholtz P."/>
            <person name="Kyrpides N.C."/>
        </authorList>
    </citation>
    <scope>NUCLEOTIDE SEQUENCE [LARGE SCALE GENOMIC DNA]</scope>
    <source>
        <strain evidence="1 2">VKM Ac-2572</strain>
    </source>
</reference>
<dbReference type="EMBL" id="SLWN01000021">
    <property type="protein sequence ID" value="TCO15753.1"/>
    <property type="molecule type" value="Genomic_DNA"/>
</dbReference>
<proteinExistence type="predicted"/>
<dbReference type="Proteomes" id="UP000294508">
    <property type="component" value="Unassembled WGS sequence"/>
</dbReference>
<dbReference type="AlphaFoldDB" id="A0A4R2H033"/>
<evidence type="ECO:0000313" key="1">
    <source>
        <dbReference type="EMBL" id="TCO15753.1"/>
    </source>
</evidence>
<protein>
    <submittedName>
        <fullName evidence="1">Uncharacterized protein</fullName>
    </submittedName>
</protein>
<evidence type="ECO:0000313" key="2">
    <source>
        <dbReference type="Proteomes" id="UP000294508"/>
    </source>
</evidence>